<dbReference type="InterPro" id="IPR001533">
    <property type="entry name" value="Pterin_deHydtase"/>
</dbReference>
<sequence length="112" mass="12840">MAALNQEHCEACNADAPKVSDDELASLMREIPEWTPVTDDGVMMLRREFKFKNFRQALEFTNKVGEIAEAEKHHPEIITEWGKATVTWWTHAINGLHKNDFVMAAKTDEILK</sequence>
<keyword evidence="6" id="KW-1185">Reference proteome</keyword>
<evidence type="ECO:0000256" key="2">
    <source>
        <dbReference type="ARBA" id="ARBA00006472"/>
    </source>
</evidence>
<dbReference type="OrthoDB" id="5294615at2"/>
<dbReference type="SUPFAM" id="SSF55248">
    <property type="entry name" value="PCD-like"/>
    <property type="match status" value="1"/>
</dbReference>
<dbReference type="EMBL" id="PIPV01000001">
    <property type="protein sequence ID" value="RUO58416.1"/>
    <property type="molecule type" value="Genomic_DNA"/>
</dbReference>
<dbReference type="GO" id="GO:0008124">
    <property type="term" value="F:4-alpha-hydroxytetrahydrobiopterin dehydratase activity"/>
    <property type="evidence" value="ECO:0007669"/>
    <property type="project" value="UniProtKB-UniRule"/>
</dbReference>
<dbReference type="AlphaFoldDB" id="A0A432YC27"/>
<dbReference type="CDD" id="cd00913">
    <property type="entry name" value="PCD_DCoH_subfamily_a"/>
    <property type="match status" value="1"/>
</dbReference>
<comment type="catalytic activity">
    <reaction evidence="1 4">
        <text>(4aS,6R)-4a-hydroxy-L-erythro-5,6,7,8-tetrahydrobiopterin = (6R)-L-erythro-6,7-dihydrobiopterin + H2O</text>
        <dbReference type="Rhea" id="RHEA:11920"/>
        <dbReference type="ChEBI" id="CHEBI:15377"/>
        <dbReference type="ChEBI" id="CHEBI:15642"/>
        <dbReference type="ChEBI" id="CHEBI:43120"/>
        <dbReference type="EC" id="4.2.1.96"/>
    </reaction>
</comment>
<dbReference type="InterPro" id="IPR050376">
    <property type="entry name" value="Pterin-4-alpha-carb_dehyd"/>
</dbReference>
<dbReference type="GO" id="GO:0006729">
    <property type="term" value="P:tetrahydrobiopterin biosynthetic process"/>
    <property type="evidence" value="ECO:0007669"/>
    <property type="project" value="InterPro"/>
</dbReference>
<dbReference type="PANTHER" id="PTHR42805">
    <property type="entry name" value="PTERIN-4-ALPHA-CARBINOLAMINE DEHYDRATASE-RELATED"/>
    <property type="match status" value="1"/>
</dbReference>
<dbReference type="NCBIfam" id="NF002016">
    <property type="entry name" value="PRK00823.1-1"/>
    <property type="match status" value="1"/>
</dbReference>
<organism evidence="5 6">
    <name type="scientific">Idiomarina fontislapidosi</name>
    <dbReference type="NCBI Taxonomy" id="263723"/>
    <lineage>
        <taxon>Bacteria</taxon>
        <taxon>Pseudomonadati</taxon>
        <taxon>Pseudomonadota</taxon>
        <taxon>Gammaproteobacteria</taxon>
        <taxon>Alteromonadales</taxon>
        <taxon>Idiomarinaceae</taxon>
        <taxon>Idiomarina</taxon>
    </lineage>
</organism>
<protein>
    <recommendedName>
        <fullName evidence="4">Putative pterin-4-alpha-carbinolamine dehydratase</fullName>
        <shortName evidence="4">PHS</shortName>
        <ecNumber evidence="4">4.2.1.96</ecNumber>
    </recommendedName>
    <alternativeName>
        <fullName evidence="4">4-alpha-hydroxy-tetrahydropterin dehydratase</fullName>
    </alternativeName>
    <alternativeName>
        <fullName evidence="4">Pterin carbinolamine dehydratase</fullName>
        <shortName evidence="4">PCD</shortName>
    </alternativeName>
</protein>
<evidence type="ECO:0000313" key="5">
    <source>
        <dbReference type="EMBL" id="RUO58416.1"/>
    </source>
</evidence>
<reference evidence="6" key="1">
    <citation type="journal article" date="2018" name="Front. Microbiol.">
        <title>Genome-Based Analysis Reveals the Taxonomy and Diversity of the Family Idiomarinaceae.</title>
        <authorList>
            <person name="Liu Y."/>
            <person name="Lai Q."/>
            <person name="Shao Z."/>
        </authorList>
    </citation>
    <scope>NUCLEOTIDE SEQUENCE [LARGE SCALE GENOMIC DNA]</scope>
    <source>
        <strain evidence="6">F23</strain>
    </source>
</reference>
<dbReference type="RefSeq" id="WP_110572700.1">
    <property type="nucleotide sequence ID" value="NZ_PIPV01000001.1"/>
</dbReference>
<evidence type="ECO:0000313" key="6">
    <source>
        <dbReference type="Proteomes" id="UP000287330"/>
    </source>
</evidence>
<keyword evidence="3 4" id="KW-0456">Lyase</keyword>
<name>A0A432YC27_9GAMM</name>
<dbReference type="InterPro" id="IPR036428">
    <property type="entry name" value="PCD_sf"/>
</dbReference>
<evidence type="ECO:0000256" key="3">
    <source>
        <dbReference type="ARBA" id="ARBA00023239"/>
    </source>
</evidence>
<dbReference type="HAMAP" id="MF_00434">
    <property type="entry name" value="Pterin_4_alpha"/>
    <property type="match status" value="1"/>
</dbReference>
<dbReference type="Proteomes" id="UP000287330">
    <property type="component" value="Unassembled WGS sequence"/>
</dbReference>
<evidence type="ECO:0000256" key="4">
    <source>
        <dbReference type="HAMAP-Rule" id="MF_00434"/>
    </source>
</evidence>
<evidence type="ECO:0000256" key="1">
    <source>
        <dbReference type="ARBA" id="ARBA00001554"/>
    </source>
</evidence>
<comment type="similarity">
    <text evidence="2 4">Belongs to the pterin-4-alpha-carbinolamine dehydratase family.</text>
</comment>
<gene>
    <name evidence="5" type="ORF">CWE25_02150</name>
</gene>
<accession>A0A432YC27</accession>
<comment type="caution">
    <text evidence="5">The sequence shown here is derived from an EMBL/GenBank/DDBJ whole genome shotgun (WGS) entry which is preliminary data.</text>
</comment>
<dbReference type="Pfam" id="PF01329">
    <property type="entry name" value="Pterin_4a"/>
    <property type="match status" value="1"/>
</dbReference>
<dbReference type="PANTHER" id="PTHR42805:SF1">
    <property type="entry name" value="PTERIN-4-ALPHA-CARBINOLAMINE DEHYDRATASE-RELATED"/>
    <property type="match status" value="1"/>
</dbReference>
<dbReference type="EC" id="4.2.1.96" evidence="4"/>
<dbReference type="Gene3D" id="3.30.1360.20">
    <property type="entry name" value="Transcriptional coactivator/pterin dehydratase"/>
    <property type="match status" value="1"/>
</dbReference>
<proteinExistence type="inferred from homology"/>